<keyword evidence="3" id="KW-0804">Transcription</keyword>
<name>A0AAP3ZVP1_PAEPO</name>
<dbReference type="RefSeq" id="WP_023987266.1">
    <property type="nucleotide sequence ID" value="NZ_CP011420.1"/>
</dbReference>
<dbReference type="SMART" id="SM00354">
    <property type="entry name" value="HTH_LACI"/>
    <property type="match status" value="1"/>
</dbReference>
<dbReference type="AlphaFoldDB" id="A0AAP3ZVP1"/>
<feature type="domain" description="HTH lacI-type" evidence="4">
    <location>
        <begin position="6"/>
        <end position="50"/>
    </location>
</feature>
<accession>A0AAP3ZVP1</accession>
<evidence type="ECO:0000256" key="3">
    <source>
        <dbReference type="ARBA" id="ARBA00023163"/>
    </source>
</evidence>
<gene>
    <name evidence="5" type="ORF">QDS18_06100</name>
</gene>
<dbReference type="Pfam" id="PF13377">
    <property type="entry name" value="Peripla_BP_3"/>
    <property type="match status" value="1"/>
</dbReference>
<evidence type="ECO:0000259" key="4">
    <source>
        <dbReference type="PROSITE" id="PS50932"/>
    </source>
</evidence>
<dbReference type="SUPFAM" id="SSF47413">
    <property type="entry name" value="lambda repressor-like DNA-binding domains"/>
    <property type="match status" value="1"/>
</dbReference>
<proteinExistence type="predicted"/>
<evidence type="ECO:0000256" key="1">
    <source>
        <dbReference type="ARBA" id="ARBA00023015"/>
    </source>
</evidence>
<keyword evidence="2" id="KW-0238">DNA-binding</keyword>
<protein>
    <submittedName>
        <fullName evidence="5">Substrate-binding domain-containing protein</fullName>
    </submittedName>
</protein>
<reference evidence="5" key="1">
    <citation type="submission" date="2023-04" db="EMBL/GenBank/DDBJ databases">
        <title>Uncovering the Secrets of Slow-Growing Bacteria in Tropical Savanna Soil through Cultivation and Genomic Analysis.</title>
        <authorList>
            <person name="Goncalves O.S."/>
            <person name="Santana M.F."/>
        </authorList>
    </citation>
    <scope>NUCLEOTIDE SEQUENCE</scope>
    <source>
        <strain evidence="5">ANTI</strain>
    </source>
</reference>
<dbReference type="Proteomes" id="UP001229409">
    <property type="component" value="Unassembled WGS sequence"/>
</dbReference>
<dbReference type="GO" id="GO:0003700">
    <property type="term" value="F:DNA-binding transcription factor activity"/>
    <property type="evidence" value="ECO:0007669"/>
    <property type="project" value="TreeGrafter"/>
</dbReference>
<sequence length="349" mass="39139">MKKEKVTIQDIADALGISRNTASKAINGNDSIPVDTRNKVIKKAIELKYKQFAYVETESIIPKNQGNIALVTCNLPNSSHFGSLLISGLEKRISAEGYNLSIHIVRENEIHAGTLPNNFEASKVDGIICIEMFDPQYSELITDLGLPTIFIDCSVDISYPDLKADLLLMENEHSVYSVTKSLIHRGFTRIGFAGDYKHCKSFNERWVGYNRALIEAGLHVDLSCCIVDQDRNFFSESDWMDKQLEGMNVLPSAFVCANDFIAVSVMKALKNKNLKIPDDIAVFGFDNAPESRIVEPHLSTVHIYNNEMGITAAEMLLARVKNPSRPYQITHIRTEPIFRESTPVLQIEK</sequence>
<organism evidence="5 6">
    <name type="scientific">Paenibacillus polymyxa</name>
    <name type="common">Bacillus polymyxa</name>
    <dbReference type="NCBI Taxonomy" id="1406"/>
    <lineage>
        <taxon>Bacteria</taxon>
        <taxon>Bacillati</taxon>
        <taxon>Bacillota</taxon>
        <taxon>Bacilli</taxon>
        <taxon>Bacillales</taxon>
        <taxon>Paenibacillaceae</taxon>
        <taxon>Paenibacillus</taxon>
    </lineage>
</organism>
<evidence type="ECO:0000256" key="2">
    <source>
        <dbReference type="ARBA" id="ARBA00023125"/>
    </source>
</evidence>
<dbReference type="PANTHER" id="PTHR30146:SF109">
    <property type="entry name" value="HTH-TYPE TRANSCRIPTIONAL REGULATOR GALS"/>
    <property type="match status" value="1"/>
</dbReference>
<dbReference type="InterPro" id="IPR028082">
    <property type="entry name" value="Peripla_BP_I"/>
</dbReference>
<dbReference type="PROSITE" id="PS50932">
    <property type="entry name" value="HTH_LACI_2"/>
    <property type="match status" value="1"/>
</dbReference>
<evidence type="ECO:0000313" key="6">
    <source>
        <dbReference type="Proteomes" id="UP001229409"/>
    </source>
</evidence>
<dbReference type="PANTHER" id="PTHR30146">
    <property type="entry name" value="LACI-RELATED TRANSCRIPTIONAL REPRESSOR"/>
    <property type="match status" value="1"/>
</dbReference>
<dbReference type="InterPro" id="IPR000843">
    <property type="entry name" value="HTH_LacI"/>
</dbReference>
<dbReference type="Gene3D" id="1.10.260.40">
    <property type="entry name" value="lambda repressor-like DNA-binding domains"/>
    <property type="match status" value="1"/>
</dbReference>
<evidence type="ECO:0000313" key="5">
    <source>
        <dbReference type="EMBL" id="MDH2330431.1"/>
    </source>
</evidence>
<dbReference type="EMBL" id="JARVWT010000001">
    <property type="protein sequence ID" value="MDH2330431.1"/>
    <property type="molecule type" value="Genomic_DNA"/>
</dbReference>
<dbReference type="Pfam" id="PF00356">
    <property type="entry name" value="LacI"/>
    <property type="match status" value="1"/>
</dbReference>
<dbReference type="SUPFAM" id="SSF53822">
    <property type="entry name" value="Periplasmic binding protein-like I"/>
    <property type="match status" value="1"/>
</dbReference>
<keyword evidence="1" id="KW-0805">Transcription regulation</keyword>
<comment type="caution">
    <text evidence="5">The sequence shown here is derived from an EMBL/GenBank/DDBJ whole genome shotgun (WGS) entry which is preliminary data.</text>
</comment>
<dbReference type="GO" id="GO:0000976">
    <property type="term" value="F:transcription cis-regulatory region binding"/>
    <property type="evidence" value="ECO:0007669"/>
    <property type="project" value="TreeGrafter"/>
</dbReference>
<dbReference type="InterPro" id="IPR046335">
    <property type="entry name" value="LacI/GalR-like_sensor"/>
</dbReference>
<dbReference type="InterPro" id="IPR010982">
    <property type="entry name" value="Lambda_DNA-bd_dom_sf"/>
</dbReference>
<dbReference type="Gene3D" id="3.40.50.2300">
    <property type="match status" value="2"/>
</dbReference>